<reference evidence="3" key="1">
    <citation type="submission" date="2017-03" db="EMBL/GenBank/DDBJ databases">
        <title>Phytopthora megakarya and P. palmivora, two closely related causual agents of cacao black pod achieved similar genome size and gene model numbers by different mechanisms.</title>
        <authorList>
            <person name="Ali S."/>
            <person name="Shao J."/>
            <person name="Larry D.J."/>
            <person name="Kronmiller B."/>
            <person name="Shen D."/>
            <person name="Strem M.D."/>
            <person name="Melnick R.L."/>
            <person name="Guiltinan M.J."/>
            <person name="Tyler B.M."/>
            <person name="Meinhardt L.W."/>
            <person name="Bailey B.A."/>
        </authorList>
    </citation>
    <scope>NUCLEOTIDE SEQUENCE [LARGE SCALE GENOMIC DNA]</scope>
    <source>
        <strain evidence="3">zdho120</strain>
    </source>
</reference>
<feature type="compositionally biased region" description="Polar residues" evidence="1">
    <location>
        <begin position="1"/>
        <end position="11"/>
    </location>
</feature>
<organism evidence="2 3">
    <name type="scientific">Phytophthora megakarya</name>
    <dbReference type="NCBI Taxonomy" id="4795"/>
    <lineage>
        <taxon>Eukaryota</taxon>
        <taxon>Sar</taxon>
        <taxon>Stramenopiles</taxon>
        <taxon>Oomycota</taxon>
        <taxon>Peronosporomycetes</taxon>
        <taxon>Peronosporales</taxon>
        <taxon>Peronosporaceae</taxon>
        <taxon>Phytophthora</taxon>
    </lineage>
</organism>
<name>A0A225VZF0_9STRA</name>
<protein>
    <submittedName>
        <fullName evidence="2">Multidrug/Oligosaccharidyl-lipid/Polysaccharide (MOP) Flippase transporter</fullName>
    </submittedName>
</protein>
<sequence>LNSAMRGSLRSSALGPPSQIPTCPASRAPRSGLLRLRGRTRSPELVSGACALLLCLSMVGHTKRFTSISLTRSP</sequence>
<feature type="non-terminal residue" evidence="2">
    <location>
        <position position="1"/>
    </location>
</feature>
<feature type="region of interest" description="Disordered" evidence="1">
    <location>
        <begin position="1"/>
        <end position="31"/>
    </location>
</feature>
<accession>A0A225VZF0</accession>
<evidence type="ECO:0000256" key="1">
    <source>
        <dbReference type="SAM" id="MobiDB-lite"/>
    </source>
</evidence>
<evidence type="ECO:0000313" key="3">
    <source>
        <dbReference type="Proteomes" id="UP000198211"/>
    </source>
</evidence>
<evidence type="ECO:0000313" key="2">
    <source>
        <dbReference type="EMBL" id="OWZ10881.1"/>
    </source>
</evidence>
<keyword evidence="3" id="KW-1185">Reference proteome</keyword>
<dbReference type="EMBL" id="NBNE01002297">
    <property type="protein sequence ID" value="OWZ10881.1"/>
    <property type="molecule type" value="Genomic_DNA"/>
</dbReference>
<proteinExistence type="predicted"/>
<dbReference type="AlphaFoldDB" id="A0A225VZF0"/>
<comment type="caution">
    <text evidence="2">The sequence shown here is derived from an EMBL/GenBank/DDBJ whole genome shotgun (WGS) entry which is preliminary data.</text>
</comment>
<dbReference type="Proteomes" id="UP000198211">
    <property type="component" value="Unassembled WGS sequence"/>
</dbReference>
<gene>
    <name evidence="2" type="ORF">PHMEG_00016184</name>
</gene>